<dbReference type="PANTHER" id="PTHR43322:SF4">
    <property type="entry name" value="1-DEOXY-D-XYLULOSE-5-PHOSPHATE SYNTHASE 2, CHLOROPLASTIC-RELATED"/>
    <property type="match status" value="1"/>
</dbReference>
<evidence type="ECO:0000256" key="1">
    <source>
        <dbReference type="ARBA" id="ARBA00001946"/>
    </source>
</evidence>
<name>A0A2N9I9J6_FAGSY</name>
<comment type="cofactor">
    <cofactor evidence="1">
        <name>Mg(2+)</name>
        <dbReference type="ChEBI" id="CHEBI:18420"/>
    </cofactor>
</comment>
<accession>A0A2N9I9J6</accession>
<evidence type="ECO:0000313" key="6">
    <source>
        <dbReference type="EMBL" id="SPD21078.1"/>
    </source>
</evidence>
<keyword evidence="4" id="KW-0460">Magnesium</keyword>
<dbReference type="PANTHER" id="PTHR43322">
    <property type="entry name" value="1-D-DEOXYXYLULOSE 5-PHOSPHATE SYNTHASE-RELATED"/>
    <property type="match status" value="1"/>
</dbReference>
<evidence type="ECO:0000256" key="4">
    <source>
        <dbReference type="ARBA" id="ARBA00022842"/>
    </source>
</evidence>
<dbReference type="GO" id="GO:0008661">
    <property type="term" value="F:1-deoxy-D-xylulose-5-phosphate synthase activity"/>
    <property type="evidence" value="ECO:0007669"/>
    <property type="project" value="InterPro"/>
</dbReference>
<dbReference type="InterPro" id="IPR005477">
    <property type="entry name" value="Dxylulose-5-P_synthase"/>
</dbReference>
<gene>
    <name evidence="6" type="ORF">FSB_LOCUS48960</name>
</gene>
<evidence type="ECO:0000256" key="2">
    <source>
        <dbReference type="ARBA" id="ARBA00011738"/>
    </source>
</evidence>
<dbReference type="SUPFAM" id="SSF52518">
    <property type="entry name" value="Thiamin diphosphate-binding fold (THDP-binding)"/>
    <property type="match status" value="1"/>
</dbReference>
<keyword evidence="3" id="KW-0808">Transferase</keyword>
<dbReference type="Pfam" id="PF13292">
    <property type="entry name" value="DXP_synthase_N"/>
    <property type="match status" value="1"/>
</dbReference>
<keyword evidence="5" id="KW-0786">Thiamine pyrophosphate</keyword>
<dbReference type="AlphaFoldDB" id="A0A2N9I9J6"/>
<comment type="subunit">
    <text evidence="2">Homodimer.</text>
</comment>
<protein>
    <recommendedName>
        <fullName evidence="7">Transketolase signature 1 domain-containing protein</fullName>
    </recommendedName>
</protein>
<evidence type="ECO:0000256" key="5">
    <source>
        <dbReference type="ARBA" id="ARBA00023052"/>
    </source>
</evidence>
<evidence type="ECO:0008006" key="7">
    <source>
        <dbReference type="Google" id="ProtNLM"/>
    </source>
</evidence>
<sequence length="152" mass="16947">MAVSGCFIRSNQSLFLHLKHPRLNPTCRNQPCLRASLSSSHGEEGKMIWKEKDEWKINFSGEKPATPLLDTINYPVHMKNLSTQDLEQLSAELRADVVYSVSKTGGHLSSSLGVVELSVALHHVFNTPEDKIIWDVGHQGIVLQAYLLVLVC</sequence>
<proteinExistence type="predicted"/>
<dbReference type="Gene3D" id="3.40.50.970">
    <property type="match status" value="1"/>
</dbReference>
<dbReference type="GO" id="GO:0016114">
    <property type="term" value="P:terpenoid biosynthetic process"/>
    <property type="evidence" value="ECO:0007669"/>
    <property type="project" value="InterPro"/>
</dbReference>
<organism evidence="6">
    <name type="scientific">Fagus sylvatica</name>
    <name type="common">Beechnut</name>
    <dbReference type="NCBI Taxonomy" id="28930"/>
    <lineage>
        <taxon>Eukaryota</taxon>
        <taxon>Viridiplantae</taxon>
        <taxon>Streptophyta</taxon>
        <taxon>Embryophyta</taxon>
        <taxon>Tracheophyta</taxon>
        <taxon>Spermatophyta</taxon>
        <taxon>Magnoliopsida</taxon>
        <taxon>eudicotyledons</taxon>
        <taxon>Gunneridae</taxon>
        <taxon>Pentapetalae</taxon>
        <taxon>rosids</taxon>
        <taxon>fabids</taxon>
        <taxon>Fagales</taxon>
        <taxon>Fagaceae</taxon>
        <taxon>Fagus</taxon>
    </lineage>
</organism>
<dbReference type="InterPro" id="IPR029061">
    <property type="entry name" value="THDP-binding"/>
</dbReference>
<reference evidence="6" key="1">
    <citation type="submission" date="2018-02" db="EMBL/GenBank/DDBJ databases">
        <authorList>
            <person name="Cohen D.B."/>
            <person name="Kent A.D."/>
        </authorList>
    </citation>
    <scope>NUCLEOTIDE SEQUENCE</scope>
</reference>
<dbReference type="EMBL" id="OIVN01005137">
    <property type="protein sequence ID" value="SPD21078.1"/>
    <property type="molecule type" value="Genomic_DNA"/>
</dbReference>
<evidence type="ECO:0000256" key="3">
    <source>
        <dbReference type="ARBA" id="ARBA00022679"/>
    </source>
</evidence>